<evidence type="ECO:0000313" key="2">
    <source>
        <dbReference type="EMBL" id="AZU64437.1"/>
    </source>
</evidence>
<dbReference type="AlphaFoldDB" id="A0A3T0I535"/>
<gene>
    <name evidence="2" type="ORF">CHR53_26175</name>
</gene>
<dbReference type="KEGG" id="nmk:CHR53_26175"/>
<feature type="transmembrane region" description="Helical" evidence="1">
    <location>
        <begin position="20"/>
        <end position="40"/>
    </location>
</feature>
<proteinExistence type="predicted"/>
<keyword evidence="1" id="KW-1133">Transmembrane helix</keyword>
<keyword evidence="1" id="KW-0472">Membrane</keyword>
<name>A0A3T0I535_9BACI</name>
<dbReference type="Proteomes" id="UP000282892">
    <property type="component" value="Chromosome"/>
</dbReference>
<reference evidence="2 3" key="1">
    <citation type="submission" date="2017-07" db="EMBL/GenBank/DDBJ databases">
        <title>The complete genome sequence of Bacillus mesonae strain H20-5, an efficient strain improving plant abiotic stress resistance.</title>
        <authorList>
            <person name="Kim S.Y."/>
            <person name="Song H."/>
            <person name="Sang M.K."/>
            <person name="Weon H.-Y."/>
            <person name="Song J."/>
        </authorList>
    </citation>
    <scope>NUCLEOTIDE SEQUENCE [LARGE SCALE GENOMIC DNA]</scope>
    <source>
        <strain evidence="2 3">H20-5</strain>
    </source>
</reference>
<organism evidence="2 3">
    <name type="scientific">Neobacillus mesonae</name>
    <dbReference type="NCBI Taxonomy" id="1193713"/>
    <lineage>
        <taxon>Bacteria</taxon>
        <taxon>Bacillati</taxon>
        <taxon>Bacillota</taxon>
        <taxon>Bacilli</taxon>
        <taxon>Bacillales</taxon>
        <taxon>Bacillaceae</taxon>
        <taxon>Neobacillus</taxon>
    </lineage>
</organism>
<dbReference type="EMBL" id="CP022572">
    <property type="protein sequence ID" value="AZU64437.1"/>
    <property type="molecule type" value="Genomic_DNA"/>
</dbReference>
<sequence>MRISLRGTQQWAVGGRGFGYISNMAGIPILLIIIGSIQVVEIHITVLAQGNSGGPVHWTTPCILYDLYSNF</sequence>
<evidence type="ECO:0000313" key="3">
    <source>
        <dbReference type="Proteomes" id="UP000282892"/>
    </source>
</evidence>
<evidence type="ECO:0000256" key="1">
    <source>
        <dbReference type="SAM" id="Phobius"/>
    </source>
</evidence>
<keyword evidence="3" id="KW-1185">Reference proteome</keyword>
<accession>A0A3T0I535</accession>
<protein>
    <submittedName>
        <fullName evidence="2">Uncharacterized protein</fullName>
    </submittedName>
</protein>
<keyword evidence="1" id="KW-0812">Transmembrane</keyword>